<evidence type="ECO:0000313" key="10">
    <source>
        <dbReference type="Proteomes" id="UP000283509"/>
    </source>
</evidence>
<feature type="domain" description="Alpha 1,4-glycosyltransferase" evidence="8">
    <location>
        <begin position="227"/>
        <end position="361"/>
    </location>
</feature>
<dbReference type="GO" id="GO:0016758">
    <property type="term" value="F:hexosyltransferase activity"/>
    <property type="evidence" value="ECO:0007669"/>
    <property type="project" value="TreeGrafter"/>
</dbReference>
<evidence type="ECO:0000256" key="1">
    <source>
        <dbReference type="ARBA" id="ARBA00004323"/>
    </source>
</evidence>
<dbReference type="GO" id="GO:0000139">
    <property type="term" value="C:Golgi membrane"/>
    <property type="evidence" value="ECO:0007669"/>
    <property type="project" value="UniProtKB-SubCell"/>
</dbReference>
<dbReference type="InterPro" id="IPR007652">
    <property type="entry name" value="A1-4-GlycosylTfrase_dom"/>
</dbReference>
<dbReference type="AlphaFoldDB" id="A0A423TCV6"/>
<reference evidence="9 10" key="2">
    <citation type="submission" date="2019-01" db="EMBL/GenBank/DDBJ databases">
        <title>The decoding of complex shrimp genome reveals the adaptation for benthos swimmer, frequently molting mechanism and breeding impact on genome.</title>
        <authorList>
            <person name="Sun Y."/>
            <person name="Gao Y."/>
            <person name="Yu Y."/>
        </authorList>
    </citation>
    <scope>NUCLEOTIDE SEQUENCE [LARGE SCALE GENOMIC DNA]</scope>
    <source>
        <tissue evidence="9">Muscle</tissue>
    </source>
</reference>
<evidence type="ECO:0000313" key="9">
    <source>
        <dbReference type="EMBL" id="ROT74272.1"/>
    </source>
</evidence>
<keyword evidence="6 7" id="KW-0472">Membrane</keyword>
<evidence type="ECO:0000256" key="3">
    <source>
        <dbReference type="ARBA" id="ARBA00022676"/>
    </source>
</evidence>
<dbReference type="OrthoDB" id="6351634at2759"/>
<keyword evidence="3 9" id="KW-0328">Glycosyltransferase</keyword>
<evidence type="ECO:0000256" key="6">
    <source>
        <dbReference type="ARBA" id="ARBA00023136"/>
    </source>
</evidence>
<keyword evidence="7" id="KW-1133">Transmembrane helix</keyword>
<dbReference type="PANTHER" id="PTHR12042:SF21">
    <property type="entry name" value="ALPHA1,4-GALACTOSYLTRANSFERASE 1-RELATED"/>
    <property type="match status" value="1"/>
</dbReference>
<dbReference type="Gene3D" id="3.90.550.20">
    <property type="match status" value="1"/>
</dbReference>
<comment type="caution">
    <text evidence="9">The sequence shown here is derived from an EMBL/GenBank/DDBJ whole genome shotgun (WGS) entry which is preliminary data.</text>
</comment>
<keyword evidence="7" id="KW-0812">Transmembrane</keyword>
<feature type="transmembrane region" description="Helical" evidence="7">
    <location>
        <begin position="15"/>
        <end position="38"/>
    </location>
</feature>
<dbReference type="InterPro" id="IPR007577">
    <property type="entry name" value="GlycoTrfase_DXD_sugar-bd_CS"/>
</dbReference>
<organism evidence="9 10">
    <name type="scientific">Penaeus vannamei</name>
    <name type="common">Whiteleg shrimp</name>
    <name type="synonym">Litopenaeus vannamei</name>
    <dbReference type="NCBI Taxonomy" id="6689"/>
    <lineage>
        <taxon>Eukaryota</taxon>
        <taxon>Metazoa</taxon>
        <taxon>Ecdysozoa</taxon>
        <taxon>Arthropoda</taxon>
        <taxon>Crustacea</taxon>
        <taxon>Multicrustacea</taxon>
        <taxon>Malacostraca</taxon>
        <taxon>Eumalacostraca</taxon>
        <taxon>Eucarida</taxon>
        <taxon>Decapoda</taxon>
        <taxon>Dendrobranchiata</taxon>
        <taxon>Penaeoidea</taxon>
        <taxon>Penaeidae</taxon>
        <taxon>Penaeus</taxon>
    </lineage>
</organism>
<evidence type="ECO:0000256" key="7">
    <source>
        <dbReference type="SAM" id="Phobius"/>
    </source>
</evidence>
<dbReference type="SUPFAM" id="SSF53448">
    <property type="entry name" value="Nucleotide-diphospho-sugar transferases"/>
    <property type="match status" value="1"/>
</dbReference>
<name>A0A423TCV6_PENVA</name>
<evidence type="ECO:0000256" key="5">
    <source>
        <dbReference type="ARBA" id="ARBA00023034"/>
    </source>
</evidence>
<dbReference type="Pfam" id="PF04488">
    <property type="entry name" value="Gly_transf_sug"/>
    <property type="match status" value="1"/>
</dbReference>
<keyword evidence="5" id="KW-0333">Golgi apparatus</keyword>
<dbReference type="GO" id="GO:0006688">
    <property type="term" value="P:glycosphingolipid biosynthetic process"/>
    <property type="evidence" value="ECO:0007669"/>
    <property type="project" value="TreeGrafter"/>
</dbReference>
<evidence type="ECO:0000256" key="2">
    <source>
        <dbReference type="ARBA" id="ARBA00009003"/>
    </source>
</evidence>
<proteinExistence type="inferred from homology"/>
<dbReference type="InterPro" id="IPR029044">
    <property type="entry name" value="Nucleotide-diphossugar_trans"/>
</dbReference>
<evidence type="ECO:0000259" key="8">
    <source>
        <dbReference type="Pfam" id="PF04572"/>
    </source>
</evidence>
<dbReference type="Pfam" id="PF04572">
    <property type="entry name" value="Gb3_synth"/>
    <property type="match status" value="1"/>
</dbReference>
<protein>
    <submittedName>
        <fullName evidence="9">Putative lactosylceramide 4-alpha-galactosyltransferase-like</fullName>
    </submittedName>
</protein>
<keyword evidence="4 9" id="KW-0808">Transferase</keyword>
<evidence type="ECO:0000256" key="4">
    <source>
        <dbReference type="ARBA" id="ARBA00022679"/>
    </source>
</evidence>
<comment type="similarity">
    <text evidence="2">Belongs to the glycosyltransferase 32 family.</text>
</comment>
<keyword evidence="10" id="KW-1185">Reference proteome</keyword>
<dbReference type="PANTHER" id="PTHR12042">
    <property type="entry name" value="LACTOSYLCERAMIDE 4-ALPHA-GALACTOSYLTRANSFERASE ALPHA- 1,4-GALACTOSYLTRANSFERASE"/>
    <property type="match status" value="1"/>
</dbReference>
<comment type="subcellular location">
    <subcellularLocation>
        <location evidence="1">Golgi apparatus membrane</location>
        <topology evidence="1">Single-pass type II membrane protein</topology>
    </subcellularLocation>
</comment>
<dbReference type="EMBL" id="QCYY01001916">
    <property type="protein sequence ID" value="ROT74272.1"/>
    <property type="molecule type" value="Genomic_DNA"/>
</dbReference>
<reference evidence="9 10" key="1">
    <citation type="submission" date="2018-04" db="EMBL/GenBank/DDBJ databases">
        <authorList>
            <person name="Zhang X."/>
            <person name="Yuan J."/>
            <person name="Li F."/>
            <person name="Xiang J."/>
        </authorList>
    </citation>
    <scope>NUCLEOTIDE SEQUENCE [LARGE SCALE GENOMIC DNA]</scope>
    <source>
        <tissue evidence="9">Muscle</tissue>
    </source>
</reference>
<dbReference type="Proteomes" id="UP000283509">
    <property type="component" value="Unassembled WGS sequence"/>
</dbReference>
<sequence>MTICARIRYYTCHRLIAAVVISCLVTTSVLLVPLVSLLSRSIDASQVKYGYKLTYKTWLDHLCPRSQIRNAPAQQLKWEPPSAQTIFFMQTSCANALTAREACAVESFAHHHPDRPILLLMTSLTINHTNPVMQTLLQLPNFRAAYLDLDVVFSEEPLRTWHRDKNWLFVEKRAGMALSDASRSEILRRYGGTYTDLDAIALRPLPNGTNWLAEFYGGRVTAALSSFLPGHSLFQRVVDAIPRVFDPYACCSIGPDLVTAEMRHLCPDTFSSIVTEDLQGPAVCSDITVLPISNFYPINYEMGPRGFSQLLRSGTGQEFLKNTNAYSLHLFSSLTARDVLYLGGGSILEEVAKKYCPKVFKIQRSISDVI</sequence>
<gene>
    <name evidence="9" type="ORF">C7M84_007235</name>
</gene>
<accession>A0A423TCV6</accession>
<dbReference type="InterPro" id="IPR051981">
    <property type="entry name" value="Glycosyltransf_32"/>
</dbReference>